<dbReference type="Proteomes" id="UP001183619">
    <property type="component" value="Unassembled WGS sequence"/>
</dbReference>
<proteinExistence type="predicted"/>
<dbReference type="RefSeq" id="WP_277104845.1">
    <property type="nucleotide sequence ID" value="NZ_BAAAJS010000009.1"/>
</dbReference>
<accession>A0ABU2B7C6</accession>
<reference evidence="2 3" key="1">
    <citation type="submission" date="2023-07" db="EMBL/GenBank/DDBJ databases">
        <title>Sequencing the genomes of 1000 actinobacteria strains.</title>
        <authorList>
            <person name="Klenk H.-P."/>
        </authorList>
    </citation>
    <scope>NUCLEOTIDE SEQUENCE [LARGE SCALE GENOMIC DNA]</scope>
    <source>
        <strain evidence="2 3">DSM 44508</strain>
    </source>
</reference>
<evidence type="ECO:0000313" key="2">
    <source>
        <dbReference type="EMBL" id="MDR7354510.1"/>
    </source>
</evidence>
<sequence length="151" mass="17071">MDLNEELPHEVAYKCQNLLAIDEEIAGEILESLWTLILCGDCAEDELVHTLCECVEDETDEDCDEATAYAVVNHLLQARAQLLAQFGEIHSRLTAAFEQLQERGLLALQDFTCCSTCGHHEAGSRMYKEKKRGYVFFHRQDTEVFSPGKCV</sequence>
<evidence type="ECO:0000313" key="3">
    <source>
        <dbReference type="Proteomes" id="UP001183619"/>
    </source>
</evidence>
<dbReference type="Pfam" id="PF21831">
    <property type="entry name" value="DUF6891"/>
    <property type="match status" value="1"/>
</dbReference>
<comment type="caution">
    <text evidence="2">The sequence shown here is derived from an EMBL/GenBank/DDBJ whole genome shotgun (WGS) entry which is preliminary data.</text>
</comment>
<keyword evidence="3" id="KW-1185">Reference proteome</keyword>
<name>A0ABU2B7C6_9CORY</name>
<dbReference type="InterPro" id="IPR054186">
    <property type="entry name" value="DUF6891"/>
</dbReference>
<protein>
    <recommendedName>
        <fullName evidence="1">DUF6891 domain-containing protein</fullName>
    </recommendedName>
</protein>
<gene>
    <name evidence="2" type="ORF">J2S37_001048</name>
</gene>
<organism evidence="2 3">
    <name type="scientific">Corynebacterium felinum</name>
    <dbReference type="NCBI Taxonomy" id="131318"/>
    <lineage>
        <taxon>Bacteria</taxon>
        <taxon>Bacillati</taxon>
        <taxon>Actinomycetota</taxon>
        <taxon>Actinomycetes</taxon>
        <taxon>Mycobacteriales</taxon>
        <taxon>Corynebacteriaceae</taxon>
        <taxon>Corynebacterium</taxon>
    </lineage>
</organism>
<evidence type="ECO:0000259" key="1">
    <source>
        <dbReference type="Pfam" id="PF21831"/>
    </source>
</evidence>
<dbReference type="EMBL" id="JAVDYF010000001">
    <property type="protein sequence ID" value="MDR7354510.1"/>
    <property type="molecule type" value="Genomic_DNA"/>
</dbReference>
<feature type="domain" description="DUF6891" evidence="1">
    <location>
        <begin position="23"/>
        <end position="143"/>
    </location>
</feature>